<keyword evidence="5" id="KW-0378">Hydrolase</keyword>
<proteinExistence type="inferred from homology"/>
<dbReference type="InterPro" id="IPR052021">
    <property type="entry name" value="Type-I_RS_S_subunit"/>
</dbReference>
<evidence type="ECO:0000256" key="2">
    <source>
        <dbReference type="ARBA" id="ARBA00022747"/>
    </source>
</evidence>
<organism evidence="5 6">
    <name type="scientific">Chryseobacterium glaciei</name>
    <dbReference type="NCBI Taxonomy" id="1685010"/>
    <lineage>
        <taxon>Bacteria</taxon>
        <taxon>Pseudomonadati</taxon>
        <taxon>Bacteroidota</taxon>
        <taxon>Flavobacteriia</taxon>
        <taxon>Flavobacteriales</taxon>
        <taxon>Weeksellaceae</taxon>
        <taxon>Chryseobacterium group</taxon>
        <taxon>Chryseobacterium</taxon>
    </lineage>
</organism>
<accession>A0A172XTF8</accession>
<evidence type="ECO:0000256" key="3">
    <source>
        <dbReference type="ARBA" id="ARBA00023125"/>
    </source>
</evidence>
<dbReference type="Gene3D" id="1.10.287.1120">
    <property type="entry name" value="Bipartite methylase S protein"/>
    <property type="match status" value="1"/>
</dbReference>
<gene>
    <name evidence="5" type="ORF">A0O34_07160</name>
</gene>
<dbReference type="AlphaFoldDB" id="A0A172XTF8"/>
<dbReference type="PANTHER" id="PTHR30408:SF12">
    <property type="entry name" value="TYPE I RESTRICTION ENZYME MJAVIII SPECIFICITY SUBUNIT"/>
    <property type="match status" value="1"/>
</dbReference>
<reference evidence="5 6" key="1">
    <citation type="submission" date="2016-04" db="EMBL/GenBank/DDBJ databases">
        <title>Complete Genome Sequence of Chryseobacterium sp. IHBB 10212.</title>
        <authorList>
            <person name="Pal M."/>
            <person name="Swarnkar M.K."/>
            <person name="Kaushal K."/>
            <person name="Chhibber S."/>
            <person name="Singh A.K."/>
            <person name="Gulati A."/>
        </authorList>
    </citation>
    <scope>NUCLEOTIDE SEQUENCE [LARGE SCALE GENOMIC DNA]</scope>
    <source>
        <strain evidence="5 6">IHBB 10212</strain>
    </source>
</reference>
<dbReference type="InterPro" id="IPR044946">
    <property type="entry name" value="Restrct_endonuc_typeI_TRD_sf"/>
</dbReference>
<dbReference type="EMBL" id="CP015199">
    <property type="protein sequence ID" value="ANF50307.1"/>
    <property type="molecule type" value="Genomic_DNA"/>
</dbReference>
<keyword evidence="3" id="KW-0238">DNA-binding</keyword>
<dbReference type="SUPFAM" id="SSF116734">
    <property type="entry name" value="DNA methylase specificity domain"/>
    <property type="match status" value="2"/>
</dbReference>
<dbReference type="InterPro" id="IPR000055">
    <property type="entry name" value="Restrct_endonuc_typeI_TRD"/>
</dbReference>
<dbReference type="CDD" id="cd17255">
    <property type="entry name" value="RMtype1_S_Fco49512ORF2615P-TRD2-CR2_like"/>
    <property type="match status" value="1"/>
</dbReference>
<keyword evidence="6" id="KW-1185">Reference proteome</keyword>
<comment type="similarity">
    <text evidence="1">Belongs to the type-I restriction system S methylase family.</text>
</comment>
<dbReference type="GO" id="GO:0004519">
    <property type="term" value="F:endonuclease activity"/>
    <property type="evidence" value="ECO:0007669"/>
    <property type="project" value="UniProtKB-KW"/>
</dbReference>
<name>A0A172XTF8_9FLAO</name>
<dbReference type="OrthoDB" id="667970at2"/>
<dbReference type="PANTHER" id="PTHR30408">
    <property type="entry name" value="TYPE-1 RESTRICTION ENZYME ECOKI SPECIFICITY PROTEIN"/>
    <property type="match status" value="1"/>
</dbReference>
<feature type="domain" description="Type I restriction modification DNA specificity" evidence="4">
    <location>
        <begin position="237"/>
        <end position="398"/>
    </location>
</feature>
<dbReference type="REBASE" id="145794">
    <property type="entry name" value="S.Csp10212ORF7155P"/>
</dbReference>
<dbReference type="Pfam" id="PF01420">
    <property type="entry name" value="Methylase_S"/>
    <property type="match status" value="2"/>
</dbReference>
<dbReference type="GO" id="GO:0009307">
    <property type="term" value="P:DNA restriction-modification system"/>
    <property type="evidence" value="ECO:0007669"/>
    <property type="project" value="UniProtKB-KW"/>
</dbReference>
<sequence>MKRYSSYKNSGINWLTKIPGEWSVLRVKDIVKKIGSGVTPKGGSEVYVDSGIPLLRSQNIYDDGLRIDDVSFIDLETHQKMKNSQLKPQDILINITGASIGRTCILPESMSTANINQHIIYLRIHKTLVPFISYYLKSNSIKEYINLIQAGTSKEALNMSQVLTIPILIPKHQEQIAIFNCLERKVQAIDKKIELLHKKIICYRELRKSLINKLVTNGLNKDIQLKASGVDYIGKIPKNWTVERIKDHFYIGRGRVIGQEALSENGRYPVFSSQTENNGCLGYIKTYDYNTDLLTWTTDGANAGTVFRRKGKFNCTNVCGTLIPKRKNLDLDYVVYALQESATHNKRIDTNGAKIMNGEMAVIKIAFPSLDEQKDIANILDIKTAKIDQIIFNLKKQISTFKEFRKTLIDDVVTGKTKVTND</sequence>
<evidence type="ECO:0000313" key="5">
    <source>
        <dbReference type="EMBL" id="ANF50307.1"/>
    </source>
</evidence>
<evidence type="ECO:0000313" key="6">
    <source>
        <dbReference type="Proteomes" id="UP000077824"/>
    </source>
</evidence>
<keyword evidence="2" id="KW-0680">Restriction system</keyword>
<evidence type="ECO:0000256" key="1">
    <source>
        <dbReference type="ARBA" id="ARBA00010923"/>
    </source>
</evidence>
<dbReference type="RefSeq" id="WP_066753071.1">
    <property type="nucleotide sequence ID" value="NZ_CP015199.1"/>
</dbReference>
<dbReference type="KEGG" id="chh:A0O34_07160"/>
<keyword evidence="5" id="KW-0540">Nuclease</keyword>
<dbReference type="Proteomes" id="UP000077824">
    <property type="component" value="Chromosome"/>
</dbReference>
<dbReference type="STRING" id="1685010.A0O34_07160"/>
<feature type="domain" description="Type I restriction modification DNA specificity" evidence="4">
    <location>
        <begin position="19"/>
        <end position="192"/>
    </location>
</feature>
<keyword evidence="5" id="KW-0255">Endonuclease</keyword>
<dbReference type="CDD" id="cd17256">
    <property type="entry name" value="RMtype1_S_EcoJA65PI-TRD1-CR1_like"/>
    <property type="match status" value="1"/>
</dbReference>
<dbReference type="Gene3D" id="3.90.220.20">
    <property type="entry name" value="DNA methylase specificity domains"/>
    <property type="match status" value="2"/>
</dbReference>
<evidence type="ECO:0000259" key="4">
    <source>
        <dbReference type="Pfam" id="PF01420"/>
    </source>
</evidence>
<dbReference type="GO" id="GO:0003677">
    <property type="term" value="F:DNA binding"/>
    <property type="evidence" value="ECO:0007669"/>
    <property type="project" value="UniProtKB-KW"/>
</dbReference>
<protein>
    <submittedName>
        <fullName evidence="5">Restriction endonuclease</fullName>
    </submittedName>
</protein>